<dbReference type="EMBL" id="PGTY01000001">
    <property type="protein sequence ID" value="PJI91632.1"/>
    <property type="molecule type" value="Genomic_DNA"/>
</dbReference>
<keyword evidence="2" id="KW-1185">Reference proteome</keyword>
<protein>
    <submittedName>
        <fullName evidence="1">Uncharacterized protein</fullName>
    </submittedName>
</protein>
<dbReference type="AlphaFoldDB" id="A0A2M8WL16"/>
<comment type="caution">
    <text evidence="1">The sequence shown here is derived from an EMBL/GenBank/DDBJ whole genome shotgun (WGS) entry which is preliminary data.</text>
</comment>
<reference evidence="1 2" key="1">
    <citation type="submission" date="2017-11" db="EMBL/GenBank/DDBJ databases">
        <title>Genomic Encyclopedia of Archaeal and Bacterial Type Strains, Phase II (KMG-II): From Individual Species to Whole Genera.</title>
        <authorList>
            <person name="Goeker M."/>
        </authorList>
    </citation>
    <scope>NUCLEOTIDE SEQUENCE [LARGE SCALE GENOMIC DNA]</scope>
    <source>
        <strain evidence="1 2">DSM 29128</strain>
    </source>
</reference>
<dbReference type="Proteomes" id="UP000228531">
    <property type="component" value="Unassembled WGS sequence"/>
</dbReference>
<gene>
    <name evidence="1" type="ORF">BC777_0464</name>
</gene>
<proteinExistence type="predicted"/>
<dbReference type="RefSeq" id="WP_168769054.1">
    <property type="nucleotide sequence ID" value="NZ_PGTY01000001.1"/>
</dbReference>
<evidence type="ECO:0000313" key="1">
    <source>
        <dbReference type="EMBL" id="PJI91632.1"/>
    </source>
</evidence>
<organism evidence="1 2">
    <name type="scientific">Yoonia maricola</name>
    <dbReference type="NCBI Taxonomy" id="420999"/>
    <lineage>
        <taxon>Bacteria</taxon>
        <taxon>Pseudomonadati</taxon>
        <taxon>Pseudomonadota</taxon>
        <taxon>Alphaproteobacteria</taxon>
        <taxon>Rhodobacterales</taxon>
        <taxon>Paracoccaceae</taxon>
        <taxon>Yoonia</taxon>
    </lineage>
</organism>
<name>A0A2M8WL16_9RHOB</name>
<sequence>MSKHSSARYCADPEALMAMKRDGLGWGHDLECGCFRDTARPAKPGPLARIMTSLKRRT</sequence>
<accession>A0A2M8WL16</accession>
<evidence type="ECO:0000313" key="2">
    <source>
        <dbReference type="Proteomes" id="UP000228531"/>
    </source>
</evidence>